<gene>
    <name evidence="2" type="ORF">GCM10022223_03810</name>
</gene>
<dbReference type="Pfam" id="PF08242">
    <property type="entry name" value="Methyltransf_12"/>
    <property type="match status" value="1"/>
</dbReference>
<keyword evidence="3" id="KW-1185">Reference proteome</keyword>
<evidence type="ECO:0000313" key="2">
    <source>
        <dbReference type="EMBL" id="GAA3592395.1"/>
    </source>
</evidence>
<feature type="domain" description="Methyltransferase type 12" evidence="1">
    <location>
        <begin position="36"/>
        <end position="133"/>
    </location>
</feature>
<dbReference type="PANTHER" id="PTHR43861:SF1">
    <property type="entry name" value="TRANS-ACONITATE 2-METHYLTRANSFERASE"/>
    <property type="match status" value="1"/>
</dbReference>
<proteinExistence type="predicted"/>
<protein>
    <recommendedName>
        <fullName evidence="1">Methyltransferase type 12 domain-containing protein</fullName>
    </recommendedName>
</protein>
<dbReference type="PANTHER" id="PTHR43861">
    <property type="entry name" value="TRANS-ACONITATE 2-METHYLTRANSFERASE-RELATED"/>
    <property type="match status" value="1"/>
</dbReference>
<dbReference type="EMBL" id="BAAAZO010000001">
    <property type="protein sequence ID" value="GAA3592395.1"/>
    <property type="molecule type" value="Genomic_DNA"/>
</dbReference>
<dbReference type="InterPro" id="IPR013217">
    <property type="entry name" value="Methyltransf_12"/>
</dbReference>
<reference evidence="3" key="1">
    <citation type="journal article" date="2019" name="Int. J. Syst. Evol. Microbiol.">
        <title>The Global Catalogue of Microorganisms (GCM) 10K type strain sequencing project: providing services to taxonomists for standard genome sequencing and annotation.</title>
        <authorList>
            <consortium name="The Broad Institute Genomics Platform"/>
            <consortium name="The Broad Institute Genome Sequencing Center for Infectious Disease"/>
            <person name="Wu L."/>
            <person name="Ma J."/>
        </authorList>
    </citation>
    <scope>NUCLEOTIDE SEQUENCE [LARGE SCALE GENOMIC DNA]</scope>
    <source>
        <strain evidence="3">JCM 16902</strain>
    </source>
</reference>
<comment type="caution">
    <text evidence="2">The sequence shown here is derived from an EMBL/GenBank/DDBJ whole genome shotgun (WGS) entry which is preliminary data.</text>
</comment>
<dbReference type="CDD" id="cd02440">
    <property type="entry name" value="AdoMet_MTases"/>
    <property type="match status" value="1"/>
</dbReference>
<dbReference type="Gene3D" id="3.40.50.150">
    <property type="entry name" value="Vaccinia Virus protein VP39"/>
    <property type="match status" value="1"/>
</dbReference>
<dbReference type="InterPro" id="IPR029063">
    <property type="entry name" value="SAM-dependent_MTases_sf"/>
</dbReference>
<evidence type="ECO:0000259" key="1">
    <source>
        <dbReference type="Pfam" id="PF08242"/>
    </source>
</evidence>
<name>A0ABP6Z086_9ACTN</name>
<sequence length="268" mass="28671">MVEMLDLDGEVLRDHLDSVTGWIAGHLGEHPVRTIIDLGAGTGTGTFALLRRFGDARVTAVDASAGLLGRLTARAEHLGLGDRVATREVDLDASALGTPPADLAWASASMHHLADPARVLADLRTSLVPGGLFAMIEFETFPRFLPDDIGLGAPGLEDRLNAIADRQRQAHHPTVNSDWTSALTAGGFTVREERTFGISQVAPLSGAAQRYARVTLSRLRQGIGDQLPADDRATLDALLSDDGPHRLEIRTDLGVRSERRAWVASPTA</sequence>
<dbReference type="SUPFAM" id="SSF53335">
    <property type="entry name" value="S-adenosyl-L-methionine-dependent methyltransferases"/>
    <property type="match status" value="1"/>
</dbReference>
<evidence type="ECO:0000313" key="3">
    <source>
        <dbReference type="Proteomes" id="UP001501074"/>
    </source>
</evidence>
<accession>A0ABP6Z086</accession>
<dbReference type="Proteomes" id="UP001501074">
    <property type="component" value="Unassembled WGS sequence"/>
</dbReference>
<organism evidence="2 3">
    <name type="scientific">Kineosporia mesophila</name>
    <dbReference type="NCBI Taxonomy" id="566012"/>
    <lineage>
        <taxon>Bacteria</taxon>
        <taxon>Bacillati</taxon>
        <taxon>Actinomycetota</taxon>
        <taxon>Actinomycetes</taxon>
        <taxon>Kineosporiales</taxon>
        <taxon>Kineosporiaceae</taxon>
        <taxon>Kineosporia</taxon>
    </lineage>
</organism>